<protein>
    <submittedName>
        <fullName evidence="1">DUF3349 domain-containing protein</fullName>
    </submittedName>
</protein>
<dbReference type="Gene3D" id="1.10.10.2390">
    <property type="match status" value="1"/>
</dbReference>
<dbReference type="Proteomes" id="UP001432062">
    <property type="component" value="Chromosome"/>
</dbReference>
<dbReference type="Pfam" id="PF11829">
    <property type="entry name" value="DUF3349"/>
    <property type="match status" value="1"/>
</dbReference>
<proteinExistence type="predicted"/>
<evidence type="ECO:0000313" key="2">
    <source>
        <dbReference type="Proteomes" id="UP001432062"/>
    </source>
</evidence>
<evidence type="ECO:0000313" key="1">
    <source>
        <dbReference type="EMBL" id="WUV44354.1"/>
    </source>
</evidence>
<organism evidence="1 2">
    <name type="scientific">Nocardia vinacea</name>
    <dbReference type="NCBI Taxonomy" id="96468"/>
    <lineage>
        <taxon>Bacteria</taxon>
        <taxon>Bacillati</taxon>
        <taxon>Actinomycetota</taxon>
        <taxon>Actinomycetes</taxon>
        <taxon>Mycobacteriales</taxon>
        <taxon>Nocardiaceae</taxon>
        <taxon>Nocardia</taxon>
    </lineage>
</organism>
<dbReference type="Gene3D" id="6.10.140.2080">
    <property type="match status" value="1"/>
</dbReference>
<accession>A0ABZ1YM94</accession>
<dbReference type="RefSeq" id="WP_040700866.1">
    <property type="nucleotide sequence ID" value="NZ_CP109149.1"/>
</dbReference>
<dbReference type="EMBL" id="CP109441">
    <property type="protein sequence ID" value="WUV44354.1"/>
    <property type="molecule type" value="Genomic_DNA"/>
</dbReference>
<sequence length="102" mass="10906">MTSKASILGSVLNWLRAGYPHGVPPEDYVALFAVLHRKLTEDEVGEVVEQLIAADTDGVIDRGQVQDAIGKLAHEKPGEDDVNRVAARLAAVGWPLAHPSDA</sequence>
<dbReference type="InterPro" id="IPR021784">
    <property type="entry name" value="DUF3349"/>
</dbReference>
<gene>
    <name evidence="1" type="ORF">OG563_35055</name>
</gene>
<keyword evidence="2" id="KW-1185">Reference proteome</keyword>
<reference evidence="1" key="1">
    <citation type="submission" date="2022-10" db="EMBL/GenBank/DDBJ databases">
        <title>The complete genomes of actinobacterial strains from the NBC collection.</title>
        <authorList>
            <person name="Joergensen T.S."/>
            <person name="Alvarez Arevalo M."/>
            <person name="Sterndorff E.B."/>
            <person name="Faurdal D."/>
            <person name="Vuksanovic O."/>
            <person name="Mourched A.-S."/>
            <person name="Charusanti P."/>
            <person name="Shaw S."/>
            <person name="Blin K."/>
            <person name="Weber T."/>
        </authorList>
    </citation>
    <scope>NUCLEOTIDE SEQUENCE</scope>
    <source>
        <strain evidence="1">NBC_01482</strain>
    </source>
</reference>
<name>A0ABZ1YM94_9NOCA</name>